<dbReference type="Proteomes" id="UP000295636">
    <property type="component" value="Unassembled WGS sequence"/>
</dbReference>
<evidence type="ECO:0000256" key="8">
    <source>
        <dbReference type="PROSITE-ProRule" id="PRU00169"/>
    </source>
</evidence>
<evidence type="ECO:0000256" key="4">
    <source>
        <dbReference type="ARBA" id="ARBA00023012"/>
    </source>
</evidence>
<dbReference type="PRINTS" id="PR00032">
    <property type="entry name" value="HTHARAC"/>
</dbReference>
<dbReference type="PANTHER" id="PTHR42713:SF3">
    <property type="entry name" value="TRANSCRIPTIONAL REGULATORY PROTEIN HPTR"/>
    <property type="match status" value="1"/>
</dbReference>
<evidence type="ECO:0000256" key="5">
    <source>
        <dbReference type="ARBA" id="ARBA00023015"/>
    </source>
</evidence>
<accession>A0A4R5KUM0</accession>
<evidence type="ECO:0000256" key="7">
    <source>
        <dbReference type="ARBA" id="ARBA00023163"/>
    </source>
</evidence>
<dbReference type="SUPFAM" id="SSF52172">
    <property type="entry name" value="CheY-like"/>
    <property type="match status" value="1"/>
</dbReference>
<evidence type="ECO:0000313" key="12">
    <source>
        <dbReference type="Proteomes" id="UP000295636"/>
    </source>
</evidence>
<dbReference type="RefSeq" id="WP_133227239.1">
    <property type="nucleotide sequence ID" value="NZ_SMRT01000003.1"/>
</dbReference>
<keyword evidence="2" id="KW-0963">Cytoplasm</keyword>
<keyword evidence="5" id="KW-0805">Transcription regulation</keyword>
<evidence type="ECO:0000313" key="11">
    <source>
        <dbReference type="EMBL" id="TDF98818.1"/>
    </source>
</evidence>
<dbReference type="SMART" id="SM00342">
    <property type="entry name" value="HTH_ARAC"/>
    <property type="match status" value="1"/>
</dbReference>
<dbReference type="Pfam" id="PF00072">
    <property type="entry name" value="Response_reg"/>
    <property type="match status" value="1"/>
</dbReference>
<dbReference type="EMBL" id="SMRT01000003">
    <property type="protein sequence ID" value="TDF98818.1"/>
    <property type="molecule type" value="Genomic_DNA"/>
</dbReference>
<dbReference type="InterPro" id="IPR001789">
    <property type="entry name" value="Sig_transdc_resp-reg_receiver"/>
</dbReference>
<dbReference type="Gene3D" id="1.10.10.60">
    <property type="entry name" value="Homeodomain-like"/>
    <property type="match status" value="2"/>
</dbReference>
<organism evidence="11 12">
    <name type="scientific">Paenibacillus piri</name>
    <dbReference type="NCBI Taxonomy" id="2547395"/>
    <lineage>
        <taxon>Bacteria</taxon>
        <taxon>Bacillati</taxon>
        <taxon>Bacillota</taxon>
        <taxon>Bacilli</taxon>
        <taxon>Bacillales</taxon>
        <taxon>Paenibacillaceae</taxon>
        <taxon>Paenibacillus</taxon>
    </lineage>
</organism>
<feature type="domain" description="Response regulatory" evidence="10">
    <location>
        <begin position="3"/>
        <end position="122"/>
    </location>
</feature>
<dbReference type="PROSITE" id="PS00041">
    <property type="entry name" value="HTH_ARAC_FAMILY_1"/>
    <property type="match status" value="1"/>
</dbReference>
<dbReference type="Pfam" id="PF12833">
    <property type="entry name" value="HTH_18"/>
    <property type="match status" value="1"/>
</dbReference>
<dbReference type="SMART" id="SM00448">
    <property type="entry name" value="REC"/>
    <property type="match status" value="1"/>
</dbReference>
<dbReference type="SUPFAM" id="SSF46689">
    <property type="entry name" value="Homeodomain-like"/>
    <property type="match status" value="2"/>
</dbReference>
<dbReference type="InterPro" id="IPR018060">
    <property type="entry name" value="HTH_AraC"/>
</dbReference>
<proteinExistence type="predicted"/>
<dbReference type="InterPro" id="IPR018062">
    <property type="entry name" value="HTH_AraC-typ_CS"/>
</dbReference>
<protein>
    <submittedName>
        <fullName evidence="11">Response regulator</fullName>
    </submittedName>
</protein>
<dbReference type="AlphaFoldDB" id="A0A4R5KUM0"/>
<evidence type="ECO:0000256" key="6">
    <source>
        <dbReference type="ARBA" id="ARBA00023125"/>
    </source>
</evidence>
<dbReference type="Gene3D" id="3.40.50.2300">
    <property type="match status" value="1"/>
</dbReference>
<keyword evidence="4" id="KW-0902">Two-component regulatory system</keyword>
<dbReference type="PROSITE" id="PS50110">
    <property type="entry name" value="RESPONSE_REGULATORY"/>
    <property type="match status" value="1"/>
</dbReference>
<dbReference type="GO" id="GO:0000160">
    <property type="term" value="P:phosphorelay signal transduction system"/>
    <property type="evidence" value="ECO:0007669"/>
    <property type="project" value="UniProtKB-KW"/>
</dbReference>
<dbReference type="CDD" id="cd17536">
    <property type="entry name" value="REC_YesN-like"/>
    <property type="match status" value="1"/>
</dbReference>
<comment type="caution">
    <text evidence="11">The sequence shown here is derived from an EMBL/GenBank/DDBJ whole genome shotgun (WGS) entry which is preliminary data.</text>
</comment>
<comment type="subcellular location">
    <subcellularLocation>
        <location evidence="1">Cytoplasm</location>
    </subcellularLocation>
</comment>
<name>A0A4R5KUM0_9BACL</name>
<dbReference type="InterPro" id="IPR051552">
    <property type="entry name" value="HptR"/>
</dbReference>
<evidence type="ECO:0000256" key="3">
    <source>
        <dbReference type="ARBA" id="ARBA00022553"/>
    </source>
</evidence>
<dbReference type="GO" id="GO:0043565">
    <property type="term" value="F:sequence-specific DNA binding"/>
    <property type="evidence" value="ECO:0007669"/>
    <property type="project" value="InterPro"/>
</dbReference>
<evidence type="ECO:0000259" key="10">
    <source>
        <dbReference type="PROSITE" id="PS50110"/>
    </source>
</evidence>
<keyword evidence="3 8" id="KW-0597">Phosphoprotein</keyword>
<evidence type="ECO:0000256" key="1">
    <source>
        <dbReference type="ARBA" id="ARBA00004496"/>
    </source>
</evidence>
<keyword evidence="6" id="KW-0238">DNA-binding</keyword>
<gene>
    <name evidence="11" type="ORF">E1757_09885</name>
</gene>
<dbReference type="GO" id="GO:0005737">
    <property type="term" value="C:cytoplasm"/>
    <property type="evidence" value="ECO:0007669"/>
    <property type="project" value="UniProtKB-SubCell"/>
</dbReference>
<dbReference type="PANTHER" id="PTHR42713">
    <property type="entry name" value="HISTIDINE KINASE-RELATED"/>
    <property type="match status" value="1"/>
</dbReference>
<dbReference type="InterPro" id="IPR011006">
    <property type="entry name" value="CheY-like_superfamily"/>
</dbReference>
<dbReference type="OrthoDB" id="342399at2"/>
<keyword evidence="7" id="KW-0804">Transcription</keyword>
<evidence type="ECO:0000256" key="2">
    <source>
        <dbReference type="ARBA" id="ARBA00022490"/>
    </source>
</evidence>
<keyword evidence="12" id="KW-1185">Reference proteome</keyword>
<evidence type="ECO:0000259" key="9">
    <source>
        <dbReference type="PROSITE" id="PS01124"/>
    </source>
</evidence>
<sequence length="512" mass="58182">MYSLMIVEDEEIIREGLKQCLDWPSLQIGAIYEAADGKSALDLAVAVQPDIMLTDVVMAEMDGIELVGALREHVSGKNIRVIMISGHENIDYIKSALRLQVIDYLLKPFHTEELESIIRKVLQDCETDRRQSSHIQRLEEQMSLSRSMVKWRFLHDLCFRSLPSEEIQQYMDVLEEDTLGKGPFRAVYIEAEADTELLSDLEAQWAGTESIVLFRIGKGIYGGIWAENLQPDRDTITRLLGGWRLKAGVGSSVMRMDDIYQSFQQARVALIHLSPDKQYASALIDYAASQRPKEELMLKEIAQQQEAILRAMENNERLALASTLHPYFRLIGLMEQRSLPYCQAYCSMLLIHINRHFSVLIEDSAANPTVLALESIHAAHDPSELEPLVLHTIDTLTGIIHSRPDQRKVVRDITGFIQSAYREELTLTQIAAHVHLSPNYLANLFKKETGMTVNDCITAVRITEAKRLLAQESSLLISDLAEMVGYKDGKYFTKLFKREVGMNPSEYREKAR</sequence>
<dbReference type="InterPro" id="IPR009057">
    <property type="entry name" value="Homeodomain-like_sf"/>
</dbReference>
<dbReference type="GO" id="GO:0003700">
    <property type="term" value="F:DNA-binding transcription factor activity"/>
    <property type="evidence" value="ECO:0007669"/>
    <property type="project" value="InterPro"/>
</dbReference>
<feature type="domain" description="HTH araC/xylS-type" evidence="9">
    <location>
        <begin position="411"/>
        <end position="510"/>
    </location>
</feature>
<dbReference type="InterPro" id="IPR020449">
    <property type="entry name" value="Tscrpt_reg_AraC-type_HTH"/>
</dbReference>
<feature type="modified residue" description="4-aspartylphosphate" evidence="8">
    <location>
        <position position="55"/>
    </location>
</feature>
<reference evidence="11 12" key="1">
    <citation type="submission" date="2019-03" db="EMBL/GenBank/DDBJ databases">
        <title>This is whole genome sequence of Paenibacillus sp MS74 strain.</title>
        <authorList>
            <person name="Trinh H.N."/>
        </authorList>
    </citation>
    <scope>NUCLEOTIDE SEQUENCE [LARGE SCALE GENOMIC DNA]</scope>
    <source>
        <strain evidence="11 12">MS74</strain>
    </source>
</reference>
<dbReference type="PROSITE" id="PS01124">
    <property type="entry name" value="HTH_ARAC_FAMILY_2"/>
    <property type="match status" value="1"/>
</dbReference>